<dbReference type="PANTHER" id="PTHR43383">
    <property type="entry name" value="NODULIN 6"/>
    <property type="match status" value="1"/>
</dbReference>
<keyword evidence="2" id="KW-0378">Hydrolase</keyword>
<sequence length="380" mass="41736">MASIDLSGIPIIDNHCHGLYRDQGPFDPAAWRRFFTESRDPDMPRDHVPNTIVYRRMLRDLAGFFGCEPPEEAVLAARRKRDPSELTGALLQAAHIDTLLIDGGYPPPERVLPNAELAQISGCRVLPVLRLETLMERLIAEHDTLAEVREALGAALSDLRGQGYVALKSIAAYRTGLDIRKWPDEDAERAFAAARREVLEQGSSRLAHKPLLDTLLHVAFIEAARQEIPVQFHVGYGDSDADLLLGNPLLLRPVLEDPAYRGLPVILLHACYPYTREGGYLASIYEQVSLDLSYGIPFLGYREMLAFTRIALGIAPVSKLLYSSDGVGVPELHWSGALNGHRVLGAALAELVEQGELSGPEAEAVGAAILAGNARRLYRL</sequence>
<evidence type="ECO:0000313" key="3">
    <source>
        <dbReference type="Proteomes" id="UP000004221"/>
    </source>
</evidence>
<dbReference type="EMBL" id="CAGS01000382">
    <property type="protein sequence ID" value="CCF85068.1"/>
    <property type="molecule type" value="Genomic_DNA"/>
</dbReference>
<dbReference type="InterPro" id="IPR006680">
    <property type="entry name" value="Amidohydro-rel"/>
</dbReference>
<gene>
    <name evidence="2" type="ORF">NITHO_4420006</name>
</gene>
<comment type="caution">
    <text evidence="2">The sequence shown here is derived from an EMBL/GenBank/DDBJ whole genome shotgun (WGS) entry which is preliminary data.</text>
</comment>
<dbReference type="Proteomes" id="UP000004221">
    <property type="component" value="Unassembled WGS sequence"/>
</dbReference>
<evidence type="ECO:0000313" key="2">
    <source>
        <dbReference type="EMBL" id="CCF85068.1"/>
    </source>
</evidence>
<proteinExistence type="predicted"/>
<dbReference type="Gene3D" id="3.20.20.140">
    <property type="entry name" value="Metal-dependent hydrolases"/>
    <property type="match status" value="1"/>
</dbReference>
<name>I4EK56_9BACT</name>
<protein>
    <submittedName>
        <fullName evidence="2">Putative amidohydrolase 2</fullName>
    </submittedName>
</protein>
<dbReference type="OrthoDB" id="8244441at2"/>
<accession>I4EK56</accession>
<dbReference type="AlphaFoldDB" id="I4EK56"/>
<organism evidence="2 3">
    <name type="scientific">Nitrolancea hollandica Lb</name>
    <dbReference type="NCBI Taxonomy" id="1129897"/>
    <lineage>
        <taxon>Bacteria</taxon>
        <taxon>Pseudomonadati</taxon>
        <taxon>Thermomicrobiota</taxon>
        <taxon>Thermomicrobia</taxon>
        <taxon>Sphaerobacterales</taxon>
        <taxon>Sphaerobacterineae</taxon>
        <taxon>Sphaerobacteraceae</taxon>
        <taxon>Nitrolancea</taxon>
    </lineage>
</organism>
<evidence type="ECO:0000259" key="1">
    <source>
        <dbReference type="Pfam" id="PF04909"/>
    </source>
</evidence>
<dbReference type="RefSeq" id="WP_008479712.1">
    <property type="nucleotide sequence ID" value="NZ_CAGS01000382.1"/>
</dbReference>
<feature type="domain" description="Amidohydrolase-related" evidence="1">
    <location>
        <begin position="182"/>
        <end position="380"/>
    </location>
</feature>
<dbReference type="Pfam" id="PF04909">
    <property type="entry name" value="Amidohydro_2"/>
    <property type="match status" value="1"/>
</dbReference>
<reference evidence="2 3" key="1">
    <citation type="journal article" date="2012" name="ISME J.">
        <title>Nitrification expanded: discovery, physiology and genomics of a nitrite-oxidizing bacterium from the phylum Chloroflexi.</title>
        <authorList>
            <person name="Sorokin D.Y."/>
            <person name="Lucker S."/>
            <person name="Vejmelkova D."/>
            <person name="Kostrikina N.A."/>
            <person name="Kleerebezem R."/>
            <person name="Rijpstra W.I."/>
            <person name="Damste J.S."/>
            <person name="Le Paslier D."/>
            <person name="Muyzer G."/>
            <person name="Wagner M."/>
            <person name="van Loosdrecht M.C."/>
            <person name="Daims H."/>
        </authorList>
    </citation>
    <scope>NUCLEOTIDE SEQUENCE [LARGE SCALE GENOMIC DNA]</scope>
    <source>
        <strain evidence="3">none</strain>
    </source>
</reference>
<dbReference type="SUPFAM" id="SSF51556">
    <property type="entry name" value="Metallo-dependent hydrolases"/>
    <property type="match status" value="1"/>
</dbReference>
<dbReference type="GO" id="GO:0016787">
    <property type="term" value="F:hydrolase activity"/>
    <property type="evidence" value="ECO:0007669"/>
    <property type="project" value="UniProtKB-KW"/>
</dbReference>
<keyword evidence="3" id="KW-1185">Reference proteome</keyword>
<dbReference type="PANTHER" id="PTHR43383:SF2">
    <property type="entry name" value="AMIDOHYDROLASE 2 FAMILY PROTEIN"/>
    <property type="match status" value="1"/>
</dbReference>
<dbReference type="InterPro" id="IPR032466">
    <property type="entry name" value="Metal_Hydrolase"/>
</dbReference>